<name>A0A345KXL5_9CAUD</name>
<proteinExistence type="predicted"/>
<evidence type="ECO:0000313" key="1">
    <source>
        <dbReference type="EMBL" id="AXH47767.1"/>
    </source>
</evidence>
<protein>
    <submittedName>
        <fullName evidence="1">Uncharacterized protein</fullName>
    </submittedName>
</protein>
<dbReference type="EMBL" id="MH513973">
    <property type="protein sequence ID" value="AXH47767.1"/>
    <property type="molecule type" value="Genomic_DNA"/>
</dbReference>
<reference evidence="1 2" key="1">
    <citation type="submission" date="2018-06" db="EMBL/GenBank/DDBJ databases">
        <authorList>
            <person name="Fast K.M."/>
            <person name="Jones K.D."/>
            <person name="Larrimore J.D."/>
            <person name="Newburn J.T."/>
            <person name="Pritchett N.C."/>
            <person name="Schellhammer P.K."/>
            <person name="Keener T."/>
            <person name="Sandel M.W."/>
            <person name="Butela K.A."/>
            <person name="Garlena R.A."/>
            <person name="Russell D.A."/>
            <person name="Pope W.H."/>
            <person name="Jacobs-Sera D."/>
            <person name="Hatfull G.F."/>
        </authorList>
    </citation>
    <scope>NUCLEOTIDE SEQUENCE [LARGE SCALE GENOMIC DNA]</scope>
</reference>
<sequence>MTDDELRARLGLTPVDRPQTMEERIEAHVVRAMPEPEDCGVCDGKGCGDCYA</sequence>
<accession>A0A345KXL5</accession>
<gene>
    <name evidence="1" type="primary">69</name>
    <name evidence="1" type="ORF">SEA_KWKSAND96_69</name>
</gene>
<dbReference type="Proteomes" id="UP000259073">
    <property type="component" value="Segment"/>
</dbReference>
<evidence type="ECO:0000313" key="2">
    <source>
        <dbReference type="Proteomes" id="UP000259073"/>
    </source>
</evidence>
<organism evidence="1 2">
    <name type="scientific">Mycobacterium phage Kwksand96</name>
    <dbReference type="NCBI Taxonomy" id="2250302"/>
    <lineage>
        <taxon>Viruses</taxon>
        <taxon>Duplodnaviria</taxon>
        <taxon>Heunggongvirae</taxon>
        <taxon>Uroviricota</taxon>
        <taxon>Caudoviricetes</taxon>
        <taxon>Bclasvirinae</taxon>
        <taxon>Pegunavirus</taxon>
        <taxon>Pegunavirus oline</taxon>
    </lineage>
</organism>